<name>A0ABN1ZTQ5_9ACTN</name>
<evidence type="ECO:0000256" key="1">
    <source>
        <dbReference type="SAM" id="Phobius"/>
    </source>
</evidence>
<feature type="transmembrane region" description="Helical" evidence="1">
    <location>
        <begin position="265"/>
        <end position="284"/>
    </location>
</feature>
<evidence type="ECO:0000313" key="3">
    <source>
        <dbReference type="Proteomes" id="UP001501470"/>
    </source>
</evidence>
<sequence>MSDVSPLAVPEPFGQCSSGCVCGMRELIAREREHGPRDADEVNAPEMRALLGAVRNGYETVRSDPRLIERRHAAVTKYGRARRHLNRMRVSIGEQQVGRAAADLERALDRAATEGRRRPAWLRWLRWPVVLGIGLFDVWYFSQVFRYLTSQTGDATDGGQHRLTMIIETAVAVLPGLVLAVVIAASAEMLLRPLHAWRSAAFLRPEPLQNASWIARLRRGLGAVHRGLLRLAWWLLPVGFVAFLLAVIAWWSALRAEYPTPPDKYPLGAVVALIVLLAVGTMAVKILADDPVADDVASARRKLWRLRLTYSLRSRRADLLIDAYDSAWSDLRTLRDDLQGLLRIKMLSAWESFILRVRSLHQMTGNVTAAPWPTDGDRPGITQEFTGVSQPALEFGPLIEICRLIDERDPDDLRTELRALGDRYAEQLAAGSPASREATPSG</sequence>
<keyword evidence="3" id="KW-1185">Reference proteome</keyword>
<evidence type="ECO:0000313" key="2">
    <source>
        <dbReference type="EMBL" id="GAA1504334.1"/>
    </source>
</evidence>
<keyword evidence="1" id="KW-0472">Membrane</keyword>
<organism evidence="2 3">
    <name type="scientific">Dactylosporangium maewongense</name>
    <dbReference type="NCBI Taxonomy" id="634393"/>
    <lineage>
        <taxon>Bacteria</taxon>
        <taxon>Bacillati</taxon>
        <taxon>Actinomycetota</taxon>
        <taxon>Actinomycetes</taxon>
        <taxon>Micromonosporales</taxon>
        <taxon>Micromonosporaceae</taxon>
        <taxon>Dactylosporangium</taxon>
    </lineage>
</organism>
<comment type="caution">
    <text evidence="2">The sequence shown here is derived from an EMBL/GenBank/DDBJ whole genome shotgun (WGS) entry which is preliminary data.</text>
</comment>
<proteinExistence type="predicted"/>
<feature type="transmembrane region" description="Helical" evidence="1">
    <location>
        <begin position="124"/>
        <end position="142"/>
    </location>
</feature>
<feature type="transmembrane region" description="Helical" evidence="1">
    <location>
        <begin position="231"/>
        <end position="253"/>
    </location>
</feature>
<dbReference type="RefSeq" id="WP_344501223.1">
    <property type="nucleotide sequence ID" value="NZ_BAAAQD010000002.1"/>
</dbReference>
<dbReference type="EMBL" id="BAAAQD010000002">
    <property type="protein sequence ID" value="GAA1504334.1"/>
    <property type="molecule type" value="Genomic_DNA"/>
</dbReference>
<protein>
    <submittedName>
        <fullName evidence="2">Uncharacterized protein</fullName>
    </submittedName>
</protein>
<feature type="transmembrane region" description="Helical" evidence="1">
    <location>
        <begin position="162"/>
        <end position="185"/>
    </location>
</feature>
<dbReference type="Proteomes" id="UP001501470">
    <property type="component" value="Unassembled WGS sequence"/>
</dbReference>
<gene>
    <name evidence="2" type="ORF">GCM10009827_017020</name>
</gene>
<reference evidence="2 3" key="1">
    <citation type="journal article" date="2019" name="Int. J. Syst. Evol. Microbiol.">
        <title>The Global Catalogue of Microorganisms (GCM) 10K type strain sequencing project: providing services to taxonomists for standard genome sequencing and annotation.</title>
        <authorList>
            <consortium name="The Broad Institute Genomics Platform"/>
            <consortium name="The Broad Institute Genome Sequencing Center for Infectious Disease"/>
            <person name="Wu L."/>
            <person name="Ma J."/>
        </authorList>
    </citation>
    <scope>NUCLEOTIDE SEQUENCE [LARGE SCALE GENOMIC DNA]</scope>
    <source>
        <strain evidence="2 3">JCM 15933</strain>
    </source>
</reference>
<keyword evidence="1" id="KW-1133">Transmembrane helix</keyword>
<accession>A0ABN1ZTQ5</accession>
<keyword evidence="1" id="KW-0812">Transmembrane</keyword>